<dbReference type="EMBL" id="JAVTXN010000016">
    <property type="protein sequence ID" value="MDT9609365.1"/>
    <property type="molecule type" value="Genomic_DNA"/>
</dbReference>
<dbReference type="Gene3D" id="1.10.260.40">
    <property type="entry name" value="lambda repressor-like DNA-binding domains"/>
    <property type="match status" value="1"/>
</dbReference>
<evidence type="ECO:0000313" key="2">
    <source>
        <dbReference type="EMBL" id="MDT9609365.1"/>
    </source>
</evidence>
<evidence type="ECO:0000313" key="3">
    <source>
        <dbReference type="EMBL" id="PLT10812.1"/>
    </source>
</evidence>
<dbReference type="GO" id="GO:0003677">
    <property type="term" value="F:DNA binding"/>
    <property type="evidence" value="ECO:0007669"/>
    <property type="project" value="InterPro"/>
</dbReference>
<dbReference type="Proteomes" id="UP000235119">
    <property type="component" value="Unassembled WGS sequence"/>
</dbReference>
<organism evidence="3 4">
    <name type="scientific">Lactobacillus crispatus</name>
    <dbReference type="NCBI Taxonomy" id="47770"/>
    <lineage>
        <taxon>Bacteria</taxon>
        <taxon>Bacillati</taxon>
        <taxon>Bacillota</taxon>
        <taxon>Bacilli</taxon>
        <taxon>Lactobacillales</taxon>
        <taxon>Lactobacillaceae</taxon>
        <taxon>Lactobacillus</taxon>
    </lineage>
</organism>
<evidence type="ECO:0000313" key="4">
    <source>
        <dbReference type="Proteomes" id="UP000235119"/>
    </source>
</evidence>
<dbReference type="AlphaFoldDB" id="A0A2N5KX42"/>
<proteinExistence type="predicted"/>
<dbReference type="RefSeq" id="WP_005727907.1">
    <property type="nucleotide sequence ID" value="NZ_CP118067.1"/>
</dbReference>
<name>A0A2N5KX42_9LACO</name>
<dbReference type="EMBL" id="PKIW01000042">
    <property type="protein sequence ID" value="PLT10812.1"/>
    <property type="molecule type" value="Genomic_DNA"/>
</dbReference>
<evidence type="ECO:0000259" key="1">
    <source>
        <dbReference type="PROSITE" id="PS50943"/>
    </source>
</evidence>
<accession>A0A2N5KX42</accession>
<reference evidence="2" key="2">
    <citation type="submission" date="2023-08" db="EMBL/GenBank/DDBJ databases">
        <title>Lactobacillus from the Female Urinary Tract.</title>
        <authorList>
            <person name="Stegman N."/>
            <person name="Jackson B."/>
            <person name="Steiling M."/>
            <person name="Sedano C."/>
            <person name="Wolfe A."/>
            <person name="Putonti C."/>
        </authorList>
    </citation>
    <scope>NUCLEOTIDE SEQUENCE</scope>
    <source>
        <strain evidence="2">UMB5661</strain>
    </source>
</reference>
<dbReference type="SUPFAM" id="SSF47413">
    <property type="entry name" value="lambda repressor-like DNA-binding domains"/>
    <property type="match status" value="1"/>
</dbReference>
<dbReference type="Proteomes" id="UP001253287">
    <property type="component" value="Unassembled WGS sequence"/>
</dbReference>
<dbReference type="PROSITE" id="PS50943">
    <property type="entry name" value="HTH_CROC1"/>
    <property type="match status" value="1"/>
</dbReference>
<protein>
    <submittedName>
        <fullName evidence="2">Helix-turn-helix transcriptional regulator</fullName>
    </submittedName>
    <submittedName>
        <fullName evidence="3">XRE family transcriptional regulator</fullName>
    </submittedName>
</protein>
<dbReference type="InterPro" id="IPR001387">
    <property type="entry name" value="Cro/C1-type_HTH"/>
</dbReference>
<sequence length="67" mass="7738">MKRKINLALIREKRLKLGYSNEDMANSLGLASPDKYFRREHGTYKFQATELPALSKKLGIPLEKIFV</sequence>
<reference evidence="3 4" key="1">
    <citation type="submission" date="2017-12" db="EMBL/GenBank/DDBJ databases">
        <title>Phylogenetic diversity of female urinary microbiome.</title>
        <authorList>
            <person name="Thomas-White K."/>
            <person name="Wolfe A.J."/>
        </authorList>
    </citation>
    <scope>NUCLEOTIDE SEQUENCE [LARGE SCALE GENOMIC DNA]</scope>
    <source>
        <strain evidence="3 4">UMB0085</strain>
    </source>
</reference>
<gene>
    <name evidence="3" type="ORF">CYJ79_08240</name>
    <name evidence="2" type="ORF">RON39_04375</name>
</gene>
<comment type="caution">
    <text evidence="3">The sequence shown here is derived from an EMBL/GenBank/DDBJ whole genome shotgun (WGS) entry which is preliminary data.</text>
</comment>
<dbReference type="InterPro" id="IPR010982">
    <property type="entry name" value="Lambda_DNA-bd_dom_sf"/>
</dbReference>
<feature type="domain" description="HTH cro/C1-type" evidence="1">
    <location>
        <begin position="10"/>
        <end position="65"/>
    </location>
</feature>